<dbReference type="AlphaFoldDB" id="A0A285PCS2"/>
<dbReference type="InterPro" id="IPR018060">
    <property type="entry name" value="HTH_AraC"/>
</dbReference>
<sequence length="338" mass="37207">MNRTSRPMSEQNRSVALVVYPGFKALEAIGVLAVLSYAGQHLCSGELNGGYQVTIMAPEPGAVCSDTLMSLEASTALPDNIPLDTVFIVGAQDIETVLTREAELVDWCRRRAFEAKRFTALCTGSFILAAAGLLDGRKAATHWKYADRLQTLFPEIDVDADAIFLQDGSLWTSAGVTAAIDLALAFVEQDFGRDIALRVARDMVMYLKRPGGQSQFSTMLTGQMSGSSGMRDIQTWLSMHFNQPMTLDNMAAQAKMSVRSFTRAFATELGVTPMAYLEGLRCDRAKALLLDTDLPMKNVAFRSGFSSDEQMRKVFRRRFSLSPRDYRARFKTAAEAAS</sequence>
<dbReference type="SUPFAM" id="SSF52317">
    <property type="entry name" value="Class I glutamine amidotransferase-like"/>
    <property type="match status" value="1"/>
</dbReference>
<dbReference type="Gene3D" id="1.10.10.60">
    <property type="entry name" value="Homeodomain-like"/>
    <property type="match status" value="2"/>
</dbReference>
<keyword evidence="1" id="KW-0805">Transcription regulation</keyword>
<name>A0A285PCS2_9HYPH</name>
<dbReference type="EMBL" id="OBEL01000002">
    <property type="protein sequence ID" value="SNZ19540.1"/>
    <property type="molecule type" value="Genomic_DNA"/>
</dbReference>
<dbReference type="GO" id="GO:0003700">
    <property type="term" value="F:DNA-binding transcription factor activity"/>
    <property type="evidence" value="ECO:0007669"/>
    <property type="project" value="InterPro"/>
</dbReference>
<dbReference type="GO" id="GO:0043565">
    <property type="term" value="F:sequence-specific DNA binding"/>
    <property type="evidence" value="ECO:0007669"/>
    <property type="project" value="InterPro"/>
</dbReference>
<dbReference type="Proteomes" id="UP000219439">
    <property type="component" value="Unassembled WGS sequence"/>
</dbReference>
<evidence type="ECO:0000256" key="2">
    <source>
        <dbReference type="ARBA" id="ARBA00023163"/>
    </source>
</evidence>
<dbReference type="SMART" id="SM00342">
    <property type="entry name" value="HTH_ARAC"/>
    <property type="match status" value="1"/>
</dbReference>
<gene>
    <name evidence="4" type="ORF">SAMN06265368_2630</name>
</gene>
<evidence type="ECO:0000256" key="1">
    <source>
        <dbReference type="ARBA" id="ARBA00023015"/>
    </source>
</evidence>
<keyword evidence="5" id="KW-1185">Reference proteome</keyword>
<dbReference type="Gene3D" id="3.40.50.880">
    <property type="match status" value="1"/>
</dbReference>
<dbReference type="PANTHER" id="PTHR43130">
    <property type="entry name" value="ARAC-FAMILY TRANSCRIPTIONAL REGULATOR"/>
    <property type="match status" value="1"/>
</dbReference>
<evidence type="ECO:0000259" key="3">
    <source>
        <dbReference type="PROSITE" id="PS01124"/>
    </source>
</evidence>
<dbReference type="SUPFAM" id="SSF46689">
    <property type="entry name" value="Homeodomain-like"/>
    <property type="match status" value="2"/>
</dbReference>
<feature type="domain" description="HTH araC/xylS-type" evidence="3">
    <location>
        <begin position="231"/>
        <end position="329"/>
    </location>
</feature>
<reference evidence="4 5" key="1">
    <citation type="submission" date="2017-09" db="EMBL/GenBank/DDBJ databases">
        <authorList>
            <person name="Ehlers B."/>
            <person name="Leendertz F.H."/>
        </authorList>
    </citation>
    <scope>NUCLEOTIDE SEQUENCE [LARGE SCALE GENOMIC DNA]</scope>
    <source>
        <strain evidence="4 5">DSM 18289</strain>
    </source>
</reference>
<dbReference type="Pfam" id="PF12833">
    <property type="entry name" value="HTH_18"/>
    <property type="match status" value="1"/>
</dbReference>
<evidence type="ECO:0000313" key="4">
    <source>
        <dbReference type="EMBL" id="SNZ19540.1"/>
    </source>
</evidence>
<dbReference type="InterPro" id="IPR009057">
    <property type="entry name" value="Homeodomain-like_sf"/>
</dbReference>
<dbReference type="RefSeq" id="WP_170956089.1">
    <property type="nucleotide sequence ID" value="NZ_OBEL01000002.1"/>
</dbReference>
<accession>A0A285PCS2</accession>
<dbReference type="CDD" id="cd03137">
    <property type="entry name" value="GATase1_AraC_1"/>
    <property type="match status" value="1"/>
</dbReference>
<dbReference type="InterPro" id="IPR052158">
    <property type="entry name" value="INH-QAR"/>
</dbReference>
<evidence type="ECO:0000313" key="5">
    <source>
        <dbReference type="Proteomes" id="UP000219439"/>
    </source>
</evidence>
<dbReference type="PANTHER" id="PTHR43130:SF3">
    <property type="entry name" value="HTH-TYPE TRANSCRIPTIONAL REGULATOR RV1931C"/>
    <property type="match status" value="1"/>
</dbReference>
<protein>
    <submittedName>
        <fullName evidence="4">Transcriptional regulator, AraC family with amidase-like domain</fullName>
    </submittedName>
</protein>
<dbReference type="Pfam" id="PF01965">
    <property type="entry name" value="DJ-1_PfpI"/>
    <property type="match status" value="1"/>
</dbReference>
<keyword evidence="2" id="KW-0804">Transcription</keyword>
<dbReference type="PROSITE" id="PS01124">
    <property type="entry name" value="HTH_ARAC_FAMILY_2"/>
    <property type="match status" value="1"/>
</dbReference>
<dbReference type="InterPro" id="IPR002818">
    <property type="entry name" value="DJ-1/PfpI"/>
</dbReference>
<organism evidence="4 5">
    <name type="scientific">Cohaesibacter gelatinilyticus</name>
    <dbReference type="NCBI Taxonomy" id="372072"/>
    <lineage>
        <taxon>Bacteria</taxon>
        <taxon>Pseudomonadati</taxon>
        <taxon>Pseudomonadota</taxon>
        <taxon>Alphaproteobacteria</taxon>
        <taxon>Hyphomicrobiales</taxon>
        <taxon>Cohaesibacteraceae</taxon>
    </lineage>
</organism>
<proteinExistence type="predicted"/>
<dbReference type="InterPro" id="IPR029062">
    <property type="entry name" value="Class_I_gatase-like"/>
</dbReference>